<dbReference type="EMBL" id="JWIR02000087">
    <property type="protein sequence ID" value="KKB34271.1"/>
    <property type="molecule type" value="Genomic_DNA"/>
</dbReference>
<dbReference type="OrthoDB" id="2974764at2"/>
<name>A0A0F5HLV5_BACTR</name>
<reference evidence="1" key="1">
    <citation type="submission" date="2015-02" db="EMBL/GenBank/DDBJ databases">
        <title>Genome Assembly of Bacillaceae bacterium MTCC 8252.</title>
        <authorList>
            <person name="Verma A."/>
            <person name="Khatri I."/>
            <person name="Mual P."/>
            <person name="Subramanian S."/>
            <person name="Krishnamurthi S."/>
        </authorList>
    </citation>
    <scope>NUCLEOTIDE SEQUENCE [LARGE SCALE GENOMIC DNA]</scope>
    <source>
        <strain evidence="1">MTCC 8252</strain>
    </source>
</reference>
<evidence type="ECO:0000313" key="2">
    <source>
        <dbReference type="Proteomes" id="UP000031563"/>
    </source>
</evidence>
<accession>A0A0F5HLQ7</accession>
<protein>
    <submittedName>
        <fullName evidence="1">Uncharacterized protein</fullName>
    </submittedName>
</protein>
<dbReference type="AlphaFoldDB" id="A0A0F5HLV5"/>
<sequence length="167" mass="18818">MFILLVAGAAVMATSYFMRYPIDNTSEDIQKHLIKWENQSSPLSSVELIKVMRLGGSNTQVAFYKAGSAARLAVMEEGFNGNLRIVRSDTQKDKLDYEWIETSEGRYGVVTGVNVLKGLASIQDNLEGLLFGYEIDIPDDPYFMIAKKVPEEVDKTYSLLRFFSQQN</sequence>
<organism evidence="1 2">
    <name type="scientific">Bacillus thermotolerans</name>
    <name type="common">Quasibacillus thermotolerans</name>
    <dbReference type="NCBI Taxonomy" id="1221996"/>
    <lineage>
        <taxon>Bacteria</taxon>
        <taxon>Bacillati</taxon>
        <taxon>Bacillota</taxon>
        <taxon>Bacilli</taxon>
        <taxon>Bacillales</taxon>
        <taxon>Bacillaceae</taxon>
        <taxon>Bacillus</taxon>
    </lineage>
</organism>
<comment type="caution">
    <text evidence="1">The sequence shown here is derived from an EMBL/GenBank/DDBJ whole genome shotgun (WGS) entry which is preliminary data.</text>
</comment>
<gene>
    <name evidence="1" type="ORF">QY95_04013</name>
</gene>
<keyword evidence="2" id="KW-1185">Reference proteome</keyword>
<dbReference type="STRING" id="1221996.QY95_04013"/>
<evidence type="ECO:0000313" key="1">
    <source>
        <dbReference type="EMBL" id="KKB34271.1"/>
    </source>
</evidence>
<dbReference type="RefSeq" id="WP_039234536.1">
    <property type="nucleotide sequence ID" value="NZ_JWIR02000087.1"/>
</dbReference>
<proteinExistence type="predicted"/>
<dbReference type="Proteomes" id="UP000031563">
    <property type="component" value="Unassembled WGS sequence"/>
</dbReference>
<accession>A0A0F5HLV5</accession>